<evidence type="ECO:0000313" key="1">
    <source>
        <dbReference type="EMBL" id="MBB5062483.1"/>
    </source>
</evidence>
<sequence>MTSTNKGSQVGGHRTEVDQQKLGPALVITAGVILGMRTIRWEATHSDGLASTEWEKEVEHSVRVAKRVLTFLTTRYPDLFQSKQVPWYVATDDDSPR</sequence>
<protein>
    <submittedName>
        <fullName evidence="1">Uncharacterized protein</fullName>
    </submittedName>
</protein>
<name>A0A7W7ZM80_9BACT</name>
<comment type="caution">
    <text evidence="1">The sequence shown here is derived from an EMBL/GenBank/DDBJ whole genome shotgun (WGS) entry which is preliminary data.</text>
</comment>
<reference evidence="1 2" key="1">
    <citation type="submission" date="2020-08" db="EMBL/GenBank/DDBJ databases">
        <title>Genomic Encyclopedia of Type Strains, Phase IV (KMG-V): Genome sequencing to study the core and pangenomes of soil and plant-associated prokaryotes.</title>
        <authorList>
            <person name="Whitman W."/>
        </authorList>
    </citation>
    <scope>NUCLEOTIDE SEQUENCE [LARGE SCALE GENOMIC DNA]</scope>
    <source>
        <strain evidence="1 2">X5P3</strain>
    </source>
</reference>
<organism evidence="1 2">
    <name type="scientific">Granulicella mallensis</name>
    <dbReference type="NCBI Taxonomy" id="940614"/>
    <lineage>
        <taxon>Bacteria</taxon>
        <taxon>Pseudomonadati</taxon>
        <taxon>Acidobacteriota</taxon>
        <taxon>Terriglobia</taxon>
        <taxon>Terriglobales</taxon>
        <taxon>Acidobacteriaceae</taxon>
        <taxon>Granulicella</taxon>
    </lineage>
</organism>
<accession>A0A7W7ZM80</accession>
<proteinExistence type="predicted"/>
<evidence type="ECO:0000313" key="2">
    <source>
        <dbReference type="Proteomes" id="UP000584867"/>
    </source>
</evidence>
<dbReference type="Proteomes" id="UP000584867">
    <property type="component" value="Unassembled WGS sequence"/>
</dbReference>
<dbReference type="AlphaFoldDB" id="A0A7W7ZM80"/>
<dbReference type="EMBL" id="JACHIO010000003">
    <property type="protein sequence ID" value="MBB5062483.1"/>
    <property type="molecule type" value="Genomic_DNA"/>
</dbReference>
<gene>
    <name evidence="1" type="ORF">HDF15_000813</name>
</gene>